<name>A0A450ZM17_9GAMM</name>
<dbReference type="EMBL" id="CAADFV010000023">
    <property type="protein sequence ID" value="VFK54826.1"/>
    <property type="molecule type" value="Genomic_DNA"/>
</dbReference>
<feature type="region of interest" description="Disordered" evidence="1">
    <location>
        <begin position="87"/>
        <end position="108"/>
    </location>
</feature>
<accession>A0A450ZM17</accession>
<organism evidence="2">
    <name type="scientific">Candidatus Kentrum sp. TUN</name>
    <dbReference type="NCBI Taxonomy" id="2126343"/>
    <lineage>
        <taxon>Bacteria</taxon>
        <taxon>Pseudomonadati</taxon>
        <taxon>Pseudomonadota</taxon>
        <taxon>Gammaproteobacteria</taxon>
        <taxon>Candidatus Kentrum</taxon>
    </lineage>
</organism>
<evidence type="ECO:0000313" key="2">
    <source>
        <dbReference type="EMBL" id="VFK54826.1"/>
    </source>
</evidence>
<protein>
    <submittedName>
        <fullName evidence="2">Uncharacterized protein</fullName>
    </submittedName>
</protein>
<proteinExistence type="predicted"/>
<evidence type="ECO:0000256" key="1">
    <source>
        <dbReference type="SAM" id="MobiDB-lite"/>
    </source>
</evidence>
<dbReference type="AlphaFoldDB" id="A0A450ZM17"/>
<sequence>MQKSPNGLGLYDMSGNVCRIGMVMTTMPNPRAIIPRGCHLALTASIVVVRSSGVRLARAPLIAVDSSQQATATTTLASVVSEFNRDPGGQARGARWGGRVRGEGGDFTKSGQEGNWLKKILTRGRTLDRAKF</sequence>
<reference evidence="2" key="1">
    <citation type="submission" date="2019-02" db="EMBL/GenBank/DDBJ databases">
        <authorList>
            <person name="Gruber-Vodicka R. H."/>
            <person name="Seah K. B. B."/>
        </authorList>
    </citation>
    <scope>NUCLEOTIDE SEQUENCE</scope>
    <source>
        <strain evidence="2">BECK_BY2</strain>
    </source>
</reference>
<gene>
    <name evidence="2" type="ORF">BECKTUN1418E_GA0071001_102312</name>
</gene>